<dbReference type="RefSeq" id="WP_354415677.1">
    <property type="nucleotide sequence ID" value="NZ_JBEPLM010000004.1"/>
</dbReference>
<comment type="caution">
    <text evidence="1">The sequence shown here is derived from an EMBL/GenBank/DDBJ whole genome shotgun (WGS) entry which is preliminary data.</text>
</comment>
<protein>
    <submittedName>
        <fullName evidence="1">Uncharacterized protein</fullName>
    </submittedName>
</protein>
<name>A0ABV2HRK4_9HYPH</name>
<dbReference type="EMBL" id="JBEPLM010000004">
    <property type="protein sequence ID" value="MET3593218.1"/>
    <property type="molecule type" value="Genomic_DNA"/>
</dbReference>
<organism evidence="1 2">
    <name type="scientific">Mesorhizobium shonense</name>
    <dbReference type="NCBI Taxonomy" id="1209948"/>
    <lineage>
        <taxon>Bacteria</taxon>
        <taxon>Pseudomonadati</taxon>
        <taxon>Pseudomonadota</taxon>
        <taxon>Alphaproteobacteria</taxon>
        <taxon>Hyphomicrobiales</taxon>
        <taxon>Phyllobacteriaceae</taxon>
        <taxon>Mesorhizobium</taxon>
    </lineage>
</organism>
<gene>
    <name evidence="1" type="ORF">ABID26_002615</name>
</gene>
<reference evidence="1 2" key="1">
    <citation type="submission" date="2024-06" db="EMBL/GenBank/DDBJ databases">
        <title>Genomic Encyclopedia of Type Strains, Phase IV (KMG-IV): sequencing the most valuable type-strain genomes for metagenomic binning, comparative biology and taxonomic classification.</title>
        <authorList>
            <person name="Goeker M."/>
        </authorList>
    </citation>
    <scope>NUCLEOTIDE SEQUENCE [LARGE SCALE GENOMIC DNA]</scope>
    <source>
        <strain evidence="1 2">DSM 29846</strain>
    </source>
</reference>
<keyword evidence="2" id="KW-1185">Reference proteome</keyword>
<sequence>MAHALLDSAFKRIVVRYTAFDNVVQFEPPRDSASWLKVAGYHQFEPILWNACQIGFVIA</sequence>
<evidence type="ECO:0000313" key="2">
    <source>
        <dbReference type="Proteomes" id="UP001549036"/>
    </source>
</evidence>
<dbReference type="Proteomes" id="UP001549036">
    <property type="component" value="Unassembled WGS sequence"/>
</dbReference>
<accession>A0ABV2HRK4</accession>
<proteinExistence type="predicted"/>
<evidence type="ECO:0000313" key="1">
    <source>
        <dbReference type="EMBL" id="MET3593218.1"/>
    </source>
</evidence>